<dbReference type="RefSeq" id="WP_212216333.1">
    <property type="nucleotide sequence ID" value="NZ_JAGUCO010000008.1"/>
</dbReference>
<keyword evidence="1" id="KW-0472">Membrane</keyword>
<evidence type="ECO:0008006" key="4">
    <source>
        <dbReference type="Google" id="ProtNLM"/>
    </source>
</evidence>
<keyword evidence="1" id="KW-0812">Transmembrane</keyword>
<accession>A0ABS5JW07</accession>
<evidence type="ECO:0000313" key="2">
    <source>
        <dbReference type="EMBL" id="MBS2099090.1"/>
    </source>
</evidence>
<name>A0ABS5JW07_9BACT</name>
<evidence type="ECO:0000313" key="3">
    <source>
        <dbReference type="Proteomes" id="UP000708576"/>
    </source>
</evidence>
<dbReference type="Pfam" id="PF19588">
    <property type="entry name" value="SxtJ"/>
    <property type="match status" value="1"/>
</dbReference>
<comment type="caution">
    <text evidence="2">The sequence shown here is derived from an EMBL/GenBank/DDBJ whole genome shotgun (WGS) entry which is preliminary data.</text>
</comment>
<keyword evidence="1" id="KW-1133">Transmembrane helix</keyword>
<organism evidence="2 3">
    <name type="scientific">Carboxylicivirga linearis</name>
    <dbReference type="NCBI Taxonomy" id="1628157"/>
    <lineage>
        <taxon>Bacteria</taxon>
        <taxon>Pseudomonadati</taxon>
        <taxon>Bacteroidota</taxon>
        <taxon>Bacteroidia</taxon>
        <taxon>Marinilabiliales</taxon>
        <taxon>Marinilabiliaceae</taxon>
        <taxon>Carboxylicivirga</taxon>
    </lineage>
</organism>
<reference evidence="2 3" key="1">
    <citation type="journal article" date="2015" name="Int. J. Syst. Evol. Microbiol.">
        <title>Carboxylicivirga linearis sp. nov., isolated from a sea cucumber culture pond.</title>
        <authorList>
            <person name="Wang F.Q."/>
            <person name="Zhou Y.X."/>
            <person name="Lin X.Z."/>
            <person name="Chen G.J."/>
            <person name="Du Z.J."/>
        </authorList>
    </citation>
    <scope>NUCLEOTIDE SEQUENCE [LARGE SCALE GENOMIC DNA]</scope>
    <source>
        <strain evidence="2 3">FB218</strain>
    </source>
</reference>
<dbReference type="InterPro" id="IPR045781">
    <property type="entry name" value="SxtJ"/>
</dbReference>
<feature type="transmembrane region" description="Helical" evidence="1">
    <location>
        <begin position="21"/>
        <end position="51"/>
    </location>
</feature>
<proteinExistence type="predicted"/>
<feature type="transmembrane region" description="Helical" evidence="1">
    <location>
        <begin position="71"/>
        <end position="95"/>
    </location>
</feature>
<dbReference type="Proteomes" id="UP000708576">
    <property type="component" value="Unassembled WGS sequence"/>
</dbReference>
<gene>
    <name evidence="2" type="ORF">KEM10_12430</name>
</gene>
<keyword evidence="3" id="KW-1185">Reference proteome</keyword>
<protein>
    <recommendedName>
        <fullName evidence="4">SxtJ</fullName>
    </recommendedName>
</protein>
<evidence type="ECO:0000256" key="1">
    <source>
        <dbReference type="SAM" id="Phobius"/>
    </source>
</evidence>
<sequence>MENSKGLLVKKVSAKQMVDSGMALVLLLLILSFITKSSVLVIAATVVLVINMSLPKLLSPFAYLWLSLSNILGWLVSKVLLSVVYFMLVLPISFIRRLLQKDTLQLRQFKQTDKSVFITRNHQYLADDLKNPF</sequence>
<dbReference type="EMBL" id="JAGUCO010000008">
    <property type="protein sequence ID" value="MBS2099090.1"/>
    <property type="molecule type" value="Genomic_DNA"/>
</dbReference>